<evidence type="ECO:0000313" key="1">
    <source>
        <dbReference type="EMBL" id="TFW15961.1"/>
    </source>
</evidence>
<dbReference type="InterPro" id="IPR036361">
    <property type="entry name" value="SAP_dom_sf"/>
</dbReference>
<keyword evidence="2" id="KW-1185">Reference proteome</keyword>
<protein>
    <recommendedName>
        <fullName evidence="3">HeH/LEM domain-containing protein</fullName>
    </recommendedName>
</protein>
<sequence length="157" mass="16454">MTTIKIKSTDPDSQGPFVIIEKADFNPDKHELFEGESLGDGTGAVGLGGDGVPTLAELMSGAKQLQARKEQLDDFEMHLNQRASLLDEREQAVLAREQANEAEALRLAALAAAGTTSAPTDPAAMSKEQLHAALDAKGTKYPAAANKAELVALLTGA</sequence>
<reference evidence="1 2" key="1">
    <citation type="submission" date="2019-03" db="EMBL/GenBank/DDBJ databases">
        <title>Draft Genome Sequence of Duganella callidus sp. nov., a Novel Duganella Species Isolated from Cultivated Soil.</title>
        <authorList>
            <person name="Raths R."/>
            <person name="Peta V."/>
            <person name="Bucking H."/>
        </authorList>
    </citation>
    <scope>NUCLEOTIDE SEQUENCE [LARGE SCALE GENOMIC DNA]</scope>
    <source>
        <strain evidence="1 2">DN04</strain>
    </source>
</reference>
<dbReference type="RefSeq" id="WP_135204247.1">
    <property type="nucleotide sequence ID" value="NZ_SPVG01000245.1"/>
</dbReference>
<organism evidence="1 2">
    <name type="scientific">Duganella callida</name>
    <dbReference type="NCBI Taxonomy" id="2561932"/>
    <lineage>
        <taxon>Bacteria</taxon>
        <taxon>Pseudomonadati</taxon>
        <taxon>Pseudomonadota</taxon>
        <taxon>Betaproteobacteria</taxon>
        <taxon>Burkholderiales</taxon>
        <taxon>Oxalobacteraceae</taxon>
        <taxon>Telluria group</taxon>
        <taxon>Duganella</taxon>
    </lineage>
</organism>
<dbReference type="Gene3D" id="1.10.720.30">
    <property type="entry name" value="SAP domain"/>
    <property type="match status" value="1"/>
</dbReference>
<comment type="caution">
    <text evidence="1">The sequence shown here is derived from an EMBL/GenBank/DDBJ whole genome shotgun (WGS) entry which is preliminary data.</text>
</comment>
<gene>
    <name evidence="1" type="ORF">E4L98_25035</name>
</gene>
<dbReference type="AlphaFoldDB" id="A0A4Y9S459"/>
<evidence type="ECO:0000313" key="2">
    <source>
        <dbReference type="Proteomes" id="UP000297729"/>
    </source>
</evidence>
<evidence type="ECO:0008006" key="3">
    <source>
        <dbReference type="Google" id="ProtNLM"/>
    </source>
</evidence>
<accession>A0A4Y9S459</accession>
<dbReference type="EMBL" id="SPVG01000245">
    <property type="protein sequence ID" value="TFW15961.1"/>
    <property type="molecule type" value="Genomic_DNA"/>
</dbReference>
<dbReference type="OrthoDB" id="8708748at2"/>
<name>A0A4Y9S459_9BURK</name>
<proteinExistence type="predicted"/>
<dbReference type="Proteomes" id="UP000297729">
    <property type="component" value="Unassembled WGS sequence"/>
</dbReference>